<comment type="subcellular location">
    <subcellularLocation>
        <location evidence="7 8">Cytoplasm</location>
    </subcellularLocation>
</comment>
<dbReference type="Pfam" id="PF01225">
    <property type="entry name" value="Mur_ligase"/>
    <property type="match status" value="1"/>
</dbReference>
<evidence type="ECO:0000259" key="11">
    <source>
        <dbReference type="Pfam" id="PF08245"/>
    </source>
</evidence>
<keyword evidence="7" id="KW-0460">Magnesium</keyword>
<dbReference type="Proteomes" id="UP000235881">
    <property type="component" value="Unassembled WGS sequence"/>
</dbReference>
<dbReference type="NCBIfam" id="NF001124">
    <property type="entry name" value="PRK00139.1-2"/>
    <property type="match status" value="1"/>
</dbReference>
<dbReference type="InterPro" id="IPR004101">
    <property type="entry name" value="Mur_ligase_C"/>
</dbReference>
<evidence type="ECO:0000259" key="10">
    <source>
        <dbReference type="Pfam" id="PF02875"/>
    </source>
</evidence>
<comment type="cofactor">
    <cofactor evidence="7">
        <name>Mg(2+)</name>
        <dbReference type="ChEBI" id="CHEBI:18420"/>
    </cofactor>
</comment>
<dbReference type="GO" id="GO:0051301">
    <property type="term" value="P:cell division"/>
    <property type="evidence" value="ECO:0007669"/>
    <property type="project" value="UniProtKB-KW"/>
</dbReference>
<keyword evidence="5 7" id="KW-0131">Cell cycle</keyword>
<dbReference type="Gene3D" id="3.90.190.20">
    <property type="entry name" value="Mur ligase, C-terminal domain"/>
    <property type="match status" value="1"/>
</dbReference>
<dbReference type="NCBIfam" id="TIGR01085">
    <property type="entry name" value="murE"/>
    <property type="match status" value="1"/>
</dbReference>
<comment type="function">
    <text evidence="7">Catalyzes the addition of meso-diaminopimelic acid to the nucleotide precursor UDP-N-acetylmuramoyl-L-alanyl-D-glutamate (UMAG) in the biosynthesis of bacterial cell-wall peptidoglycan.</text>
</comment>
<evidence type="ECO:0000256" key="7">
    <source>
        <dbReference type="HAMAP-Rule" id="MF_00208"/>
    </source>
</evidence>
<feature type="domain" description="Mur ligase C-terminal" evidence="10">
    <location>
        <begin position="329"/>
        <end position="455"/>
    </location>
</feature>
<keyword evidence="3 7" id="KW-0133">Cell shape</keyword>
<dbReference type="SUPFAM" id="SSF53623">
    <property type="entry name" value="MurD-like peptide ligases, catalytic domain"/>
    <property type="match status" value="1"/>
</dbReference>
<comment type="similarity">
    <text evidence="1 7">Belongs to the MurCDEF family. MurE subfamily.</text>
</comment>
<dbReference type="SUPFAM" id="SSF53244">
    <property type="entry name" value="MurD-like peptide ligases, peptide-binding domain"/>
    <property type="match status" value="1"/>
</dbReference>
<evidence type="ECO:0000256" key="1">
    <source>
        <dbReference type="ARBA" id="ARBA00005898"/>
    </source>
</evidence>
<dbReference type="EC" id="6.3.2.13" evidence="7"/>
<dbReference type="GO" id="GO:0071555">
    <property type="term" value="P:cell wall organization"/>
    <property type="evidence" value="ECO:0007669"/>
    <property type="project" value="UniProtKB-KW"/>
</dbReference>
<evidence type="ECO:0000256" key="5">
    <source>
        <dbReference type="ARBA" id="ARBA00023306"/>
    </source>
</evidence>
<feature type="binding site" evidence="7">
    <location>
        <position position="378"/>
    </location>
    <ligand>
        <name>meso-2,6-diaminopimelate</name>
        <dbReference type="ChEBI" id="CHEBI:57791"/>
    </ligand>
</feature>
<feature type="binding site" evidence="7">
    <location>
        <position position="177"/>
    </location>
    <ligand>
        <name>UDP-N-acetyl-alpha-D-muramoyl-L-alanyl-D-glutamate</name>
        <dbReference type="ChEBI" id="CHEBI:83900"/>
    </ligand>
</feature>
<evidence type="ECO:0000259" key="9">
    <source>
        <dbReference type="Pfam" id="PF01225"/>
    </source>
</evidence>
<feature type="binding site" evidence="7">
    <location>
        <position position="185"/>
    </location>
    <ligand>
        <name>UDP-N-acetyl-alpha-D-muramoyl-L-alanyl-D-glutamate</name>
        <dbReference type="ChEBI" id="CHEBI:83900"/>
    </ligand>
</feature>
<keyword evidence="2 7" id="KW-0132">Cell division</keyword>
<feature type="binding site" evidence="7">
    <location>
        <position position="183"/>
    </location>
    <ligand>
        <name>UDP-N-acetyl-alpha-D-muramoyl-L-alanyl-D-glutamate</name>
        <dbReference type="ChEBI" id="CHEBI:83900"/>
    </ligand>
</feature>
<dbReference type="InterPro" id="IPR036615">
    <property type="entry name" value="Mur_ligase_C_dom_sf"/>
</dbReference>
<feature type="modified residue" description="N6-carboxylysine" evidence="7">
    <location>
        <position position="217"/>
    </location>
</feature>
<evidence type="ECO:0000313" key="12">
    <source>
        <dbReference type="EMBL" id="PNF78250.1"/>
    </source>
</evidence>
<feature type="binding site" evidence="7">
    <location>
        <position position="457"/>
    </location>
    <ligand>
        <name>meso-2,6-diaminopimelate</name>
        <dbReference type="ChEBI" id="CHEBI:57791"/>
    </ligand>
</feature>
<dbReference type="RefSeq" id="WP_102827566.1">
    <property type="nucleotide sequence ID" value="NZ_CP065721.1"/>
</dbReference>
<dbReference type="PANTHER" id="PTHR23135:SF4">
    <property type="entry name" value="UDP-N-ACETYLMURAMOYL-L-ALANYL-D-GLUTAMATE--2,6-DIAMINOPIMELATE LIGASE MURE HOMOLOG, CHLOROPLASTIC"/>
    <property type="match status" value="1"/>
</dbReference>
<dbReference type="Gene3D" id="3.40.1390.10">
    <property type="entry name" value="MurE/MurF, N-terminal domain"/>
    <property type="match status" value="1"/>
</dbReference>
<dbReference type="InterPro" id="IPR036565">
    <property type="entry name" value="Mur-like_cat_sf"/>
</dbReference>
<dbReference type="SUPFAM" id="SSF63418">
    <property type="entry name" value="MurE/MurF N-terminal domain"/>
    <property type="match status" value="1"/>
</dbReference>
<dbReference type="GO" id="GO:0008360">
    <property type="term" value="P:regulation of cell shape"/>
    <property type="evidence" value="ECO:0007669"/>
    <property type="project" value="UniProtKB-KW"/>
</dbReference>
<gene>
    <name evidence="7" type="primary">murE</name>
    <name evidence="12" type="ORF">CXK95_02855</name>
</gene>
<feature type="binding site" evidence="7">
    <location>
        <position position="23"/>
    </location>
    <ligand>
        <name>UDP-N-acetyl-alpha-D-muramoyl-L-alanyl-D-glutamate</name>
        <dbReference type="ChEBI" id="CHEBI:83900"/>
    </ligand>
</feature>
<dbReference type="InterPro" id="IPR005761">
    <property type="entry name" value="UDP-N-AcMur-Glu-dNH2Pim_ligase"/>
</dbReference>
<protein>
    <recommendedName>
        <fullName evidence="7">UDP-N-acetylmuramoyl-L-alanyl-D-glutamate--2,6-diaminopimelate ligase</fullName>
        <ecNumber evidence="7">6.3.2.13</ecNumber>
    </recommendedName>
    <alternativeName>
        <fullName evidence="7">Meso-A2pm-adding enzyme</fullName>
    </alternativeName>
    <alternativeName>
        <fullName evidence="7">Meso-diaminopimelate-adding enzyme</fullName>
    </alternativeName>
    <alternativeName>
        <fullName evidence="7">UDP-MurNAc-L-Ala-D-Glu:meso-diaminopimelate ligase</fullName>
    </alternativeName>
    <alternativeName>
        <fullName evidence="7">UDP-MurNAc-tripeptide synthetase</fullName>
    </alternativeName>
    <alternativeName>
        <fullName evidence="7">UDP-N-acetylmuramyl-tripeptide synthetase</fullName>
    </alternativeName>
</protein>
<proteinExistence type="inferred from homology"/>
<evidence type="ECO:0000256" key="2">
    <source>
        <dbReference type="ARBA" id="ARBA00022618"/>
    </source>
</evidence>
<keyword evidence="7" id="KW-0547">Nucleotide-binding</keyword>
<dbReference type="InterPro" id="IPR035911">
    <property type="entry name" value="MurE/MurF_N"/>
</dbReference>
<comment type="pathway">
    <text evidence="7 8">Cell wall biogenesis; peptidoglycan biosynthesis.</text>
</comment>
<name>A0A8E2U2J4_9GAMM</name>
<dbReference type="EMBL" id="POUK01000001">
    <property type="protein sequence ID" value="PNF78250.1"/>
    <property type="molecule type" value="Genomic_DNA"/>
</dbReference>
<keyword evidence="7" id="KW-0067">ATP-binding</keyword>
<dbReference type="Pfam" id="PF08245">
    <property type="entry name" value="Mur_ligase_M"/>
    <property type="match status" value="1"/>
</dbReference>
<comment type="caution">
    <text evidence="7">Lacks conserved residue(s) required for the propagation of feature annotation.</text>
</comment>
<dbReference type="UniPathway" id="UPA00219"/>
<dbReference type="NCBIfam" id="NF001126">
    <property type="entry name" value="PRK00139.1-4"/>
    <property type="match status" value="1"/>
</dbReference>
<comment type="caution">
    <text evidence="12">The sequence shown here is derived from an EMBL/GenBank/DDBJ whole genome shotgun (WGS) entry which is preliminary data.</text>
</comment>
<feature type="binding site" evidence="7">
    <location>
        <begin position="150"/>
        <end position="151"/>
    </location>
    <ligand>
        <name>UDP-N-acetyl-alpha-D-muramoyl-L-alanyl-D-glutamate</name>
        <dbReference type="ChEBI" id="CHEBI:83900"/>
    </ligand>
</feature>
<dbReference type="GO" id="GO:0009252">
    <property type="term" value="P:peptidoglycan biosynthetic process"/>
    <property type="evidence" value="ECO:0007669"/>
    <property type="project" value="UniProtKB-UniRule"/>
</dbReference>
<keyword evidence="7 12" id="KW-0436">Ligase</keyword>
<evidence type="ECO:0000256" key="8">
    <source>
        <dbReference type="RuleBase" id="RU004135"/>
    </source>
</evidence>
<dbReference type="GO" id="GO:0008765">
    <property type="term" value="F:UDP-N-acetylmuramoylalanyl-D-glutamate-2,6-diaminopimelate ligase activity"/>
    <property type="evidence" value="ECO:0007669"/>
    <property type="project" value="UniProtKB-UniRule"/>
</dbReference>
<keyword evidence="6 7" id="KW-0961">Cell wall biogenesis/degradation</keyword>
<feature type="binding site" evidence="7">
    <location>
        <begin position="108"/>
        <end position="114"/>
    </location>
    <ligand>
        <name>ATP</name>
        <dbReference type="ChEBI" id="CHEBI:30616"/>
    </ligand>
</feature>
<feature type="domain" description="Mur ligase N-terminal catalytic" evidence="9">
    <location>
        <begin position="18"/>
        <end position="94"/>
    </location>
</feature>
<feature type="domain" description="Mur ligase central" evidence="11">
    <location>
        <begin position="106"/>
        <end position="306"/>
    </location>
</feature>
<evidence type="ECO:0000256" key="4">
    <source>
        <dbReference type="ARBA" id="ARBA00022984"/>
    </source>
</evidence>
<keyword evidence="7" id="KW-0963">Cytoplasm</keyword>
<feature type="binding site" evidence="7">
    <location>
        <begin position="402"/>
        <end position="405"/>
    </location>
    <ligand>
        <name>meso-2,6-diaminopimelate</name>
        <dbReference type="ChEBI" id="CHEBI:57791"/>
    </ligand>
</feature>
<dbReference type="PANTHER" id="PTHR23135">
    <property type="entry name" value="MUR LIGASE FAMILY MEMBER"/>
    <property type="match status" value="1"/>
</dbReference>
<keyword evidence="13" id="KW-1185">Reference proteome</keyword>
<feature type="binding site" evidence="7">
    <location>
        <position position="25"/>
    </location>
    <ligand>
        <name>UDP-N-acetyl-alpha-D-muramoyl-L-alanyl-D-glutamate</name>
        <dbReference type="ChEBI" id="CHEBI:83900"/>
    </ligand>
</feature>
<evidence type="ECO:0000256" key="6">
    <source>
        <dbReference type="ARBA" id="ARBA00023316"/>
    </source>
</evidence>
<keyword evidence="4 7" id="KW-0573">Peptidoglycan synthesis</keyword>
<dbReference type="GO" id="GO:0005737">
    <property type="term" value="C:cytoplasm"/>
    <property type="evidence" value="ECO:0007669"/>
    <property type="project" value="UniProtKB-SubCell"/>
</dbReference>
<dbReference type="Pfam" id="PF02875">
    <property type="entry name" value="Mur_ligase_C"/>
    <property type="match status" value="1"/>
</dbReference>
<dbReference type="GO" id="GO:0000287">
    <property type="term" value="F:magnesium ion binding"/>
    <property type="evidence" value="ECO:0007669"/>
    <property type="project" value="UniProtKB-UniRule"/>
</dbReference>
<comment type="catalytic activity">
    <reaction evidence="7">
        <text>UDP-N-acetyl-alpha-D-muramoyl-L-alanyl-D-glutamate + meso-2,6-diaminopimelate + ATP = UDP-N-acetyl-alpha-D-muramoyl-L-alanyl-gamma-D-glutamyl-meso-2,6-diaminopimelate + ADP + phosphate + H(+)</text>
        <dbReference type="Rhea" id="RHEA:23676"/>
        <dbReference type="ChEBI" id="CHEBI:15378"/>
        <dbReference type="ChEBI" id="CHEBI:30616"/>
        <dbReference type="ChEBI" id="CHEBI:43474"/>
        <dbReference type="ChEBI" id="CHEBI:57791"/>
        <dbReference type="ChEBI" id="CHEBI:83900"/>
        <dbReference type="ChEBI" id="CHEBI:83905"/>
        <dbReference type="ChEBI" id="CHEBI:456216"/>
        <dbReference type="EC" id="6.3.2.13"/>
    </reaction>
</comment>
<organism evidence="12 13">
    <name type="scientific">Stutzerimonas degradans</name>
    <dbReference type="NCBI Taxonomy" id="2968968"/>
    <lineage>
        <taxon>Bacteria</taxon>
        <taxon>Pseudomonadati</taxon>
        <taxon>Pseudomonadota</taxon>
        <taxon>Gammaproteobacteria</taxon>
        <taxon>Pseudomonadales</taxon>
        <taxon>Pseudomonadaceae</taxon>
        <taxon>Stutzerimonas</taxon>
    </lineage>
</organism>
<dbReference type="HAMAP" id="MF_00208">
    <property type="entry name" value="MurE"/>
    <property type="match status" value="1"/>
</dbReference>
<feature type="short sequence motif" description="Meso-diaminopimelate recognition motif" evidence="7">
    <location>
        <begin position="402"/>
        <end position="405"/>
    </location>
</feature>
<evidence type="ECO:0000256" key="3">
    <source>
        <dbReference type="ARBA" id="ARBA00022960"/>
    </source>
</evidence>
<evidence type="ECO:0000313" key="13">
    <source>
        <dbReference type="Proteomes" id="UP000235881"/>
    </source>
</evidence>
<dbReference type="AlphaFoldDB" id="A0A8E2U2J4"/>
<reference evidence="12 13" key="1">
    <citation type="submission" date="2018-01" db="EMBL/GenBank/DDBJ databases">
        <title>Denitrification phenotypes of diverse strains of Pseudomonas stutzeri.</title>
        <authorList>
            <person name="Milligan D.A."/>
            <person name="Bergaust L."/>
            <person name="Bakken L.R."/>
            <person name="Frostegard A."/>
        </authorList>
    </citation>
    <scope>NUCLEOTIDE SEQUENCE [LARGE SCALE GENOMIC DNA]</scope>
    <source>
        <strain evidence="12 13">DSM 50238</strain>
    </source>
</reference>
<feature type="binding site" evidence="7">
    <location>
        <position position="453"/>
    </location>
    <ligand>
        <name>meso-2,6-diaminopimelate</name>
        <dbReference type="ChEBI" id="CHEBI:57791"/>
    </ligand>
</feature>
<dbReference type="GO" id="GO:0005524">
    <property type="term" value="F:ATP binding"/>
    <property type="evidence" value="ECO:0007669"/>
    <property type="project" value="UniProtKB-UniRule"/>
</dbReference>
<accession>A0A8E2U2J4</accession>
<comment type="PTM">
    <text evidence="7">Carboxylation is probably crucial for Mg(2+) binding and, consequently, for the gamma-phosphate positioning of ATP.</text>
</comment>
<sequence length="487" mass="52109">MPMPLNQLLPQADSSVLIRELTLDSRKVLPGDLFLAVPGLQHDGRSHIADAIARGAAAVAYESEGAALQPAGDAVLVPVRQLASQLSAIAGRFYGEPSRSLHLLGVTGTNGKTSVSQLVAQALDRLGERCGIIGTLGNGFHGELEQGYHTTPDAIGVQATLASLKQHEARAVAMEVSSHGLEQGRVAALAFDVAVFTNLSRDHLDYHGSMEAYAAAKARLFDMPGLRCRVINLDDAFGRSLAAQPQESRLITYSLEDASADLYCPEPQLDDDGIHARLITPQGERSLRSPLLGRFNVSNVLAAVGALLGMDWPLDEILAVLPELHGPAGRMQRLGGGDLPLVVVDYAHTPDALEKVLTALRPHARGQLVCLFGCGGERDRGKRALMAQVAERLADRVVATDDNPRNEPAEQILEDIRQGFAQPERVQFRPGRGAAIAAAIAAAQPEDVVLLAGKGHEDYQEICGVRQPFSDLDEARKALAAWEKHDA</sequence>
<dbReference type="Gene3D" id="3.40.1190.10">
    <property type="entry name" value="Mur-like, catalytic domain"/>
    <property type="match status" value="1"/>
</dbReference>
<dbReference type="InterPro" id="IPR000713">
    <property type="entry name" value="Mur_ligase_N"/>
</dbReference>
<dbReference type="InterPro" id="IPR013221">
    <property type="entry name" value="Mur_ligase_cen"/>
</dbReference>